<dbReference type="Proteomes" id="UP000192582">
    <property type="component" value="Unassembled WGS sequence"/>
</dbReference>
<gene>
    <name evidence="1" type="ORF">SAMN00790413_03645</name>
</gene>
<dbReference type="AlphaFoldDB" id="A0A1W1UZ55"/>
<keyword evidence="2" id="KW-1185">Reference proteome</keyword>
<proteinExistence type="predicted"/>
<evidence type="ECO:0000313" key="1">
    <source>
        <dbReference type="EMBL" id="SMB86021.1"/>
    </source>
</evidence>
<sequence>MFFEGGVQVLLQLLEDLLMLAVHPWATPSRALDVRQGAYLVFLQIQRNGSYIHAEGSGHLLMVLLLQRRCDNLFSKIDTVSACPDPLLHPLMMSNALGPRSLRLCRVLRVTCKGFSLVRDLVEDRREVLQHHQVHGLPSI</sequence>
<dbReference type="EMBL" id="FWWU01000008">
    <property type="protein sequence ID" value="SMB86021.1"/>
    <property type="molecule type" value="Genomic_DNA"/>
</dbReference>
<evidence type="ECO:0000313" key="2">
    <source>
        <dbReference type="Proteomes" id="UP000192582"/>
    </source>
</evidence>
<accession>A0A1W1UZ55</accession>
<protein>
    <submittedName>
        <fullName evidence="1">Uncharacterized protein</fullName>
    </submittedName>
</protein>
<name>A0A1W1UZ55_9DEIO</name>
<organism evidence="1 2">
    <name type="scientific">Deinococcus hopiensis KR-140</name>
    <dbReference type="NCBI Taxonomy" id="695939"/>
    <lineage>
        <taxon>Bacteria</taxon>
        <taxon>Thermotogati</taxon>
        <taxon>Deinococcota</taxon>
        <taxon>Deinococci</taxon>
        <taxon>Deinococcales</taxon>
        <taxon>Deinococcaceae</taxon>
        <taxon>Deinococcus</taxon>
    </lineage>
</organism>
<reference evidence="1 2" key="1">
    <citation type="submission" date="2017-04" db="EMBL/GenBank/DDBJ databases">
        <authorList>
            <person name="Afonso C.L."/>
            <person name="Miller P.J."/>
            <person name="Scott M.A."/>
            <person name="Spackman E."/>
            <person name="Goraichik I."/>
            <person name="Dimitrov K.M."/>
            <person name="Suarez D.L."/>
            <person name="Swayne D.E."/>
        </authorList>
    </citation>
    <scope>NUCLEOTIDE SEQUENCE [LARGE SCALE GENOMIC DNA]</scope>
    <source>
        <strain evidence="1 2">KR-140</strain>
    </source>
</reference>